<feature type="region of interest" description="Disordered" evidence="1">
    <location>
        <begin position="1"/>
        <end position="20"/>
    </location>
</feature>
<comment type="caution">
    <text evidence="2">The sequence shown here is derived from an EMBL/GenBank/DDBJ whole genome shotgun (WGS) entry which is preliminary data.</text>
</comment>
<evidence type="ECO:0000313" key="2">
    <source>
        <dbReference type="EMBL" id="GBM27823.1"/>
    </source>
</evidence>
<reference evidence="2 3" key="1">
    <citation type="journal article" date="2019" name="Sci. Rep.">
        <title>Orb-weaving spider Araneus ventricosus genome elucidates the spidroin gene catalogue.</title>
        <authorList>
            <person name="Kono N."/>
            <person name="Nakamura H."/>
            <person name="Ohtoshi R."/>
            <person name="Moran D.A.P."/>
            <person name="Shinohara A."/>
            <person name="Yoshida Y."/>
            <person name="Fujiwara M."/>
            <person name="Mori M."/>
            <person name="Tomita M."/>
            <person name="Arakawa K."/>
        </authorList>
    </citation>
    <scope>NUCLEOTIDE SEQUENCE [LARGE SCALE GENOMIC DNA]</scope>
</reference>
<proteinExistence type="predicted"/>
<name>A0A4Y2EF90_ARAVE</name>
<accession>A0A4Y2EF90</accession>
<feature type="compositionally biased region" description="Polar residues" evidence="1">
    <location>
        <begin position="1"/>
        <end position="12"/>
    </location>
</feature>
<evidence type="ECO:0000256" key="1">
    <source>
        <dbReference type="SAM" id="MobiDB-lite"/>
    </source>
</evidence>
<gene>
    <name evidence="2" type="ORF">AVEN_119281_1</name>
</gene>
<evidence type="ECO:0000313" key="3">
    <source>
        <dbReference type="Proteomes" id="UP000499080"/>
    </source>
</evidence>
<organism evidence="2 3">
    <name type="scientific">Araneus ventricosus</name>
    <name type="common">Orbweaver spider</name>
    <name type="synonym">Epeira ventricosa</name>
    <dbReference type="NCBI Taxonomy" id="182803"/>
    <lineage>
        <taxon>Eukaryota</taxon>
        <taxon>Metazoa</taxon>
        <taxon>Ecdysozoa</taxon>
        <taxon>Arthropoda</taxon>
        <taxon>Chelicerata</taxon>
        <taxon>Arachnida</taxon>
        <taxon>Araneae</taxon>
        <taxon>Araneomorphae</taxon>
        <taxon>Entelegynae</taxon>
        <taxon>Araneoidea</taxon>
        <taxon>Araneidae</taxon>
        <taxon>Araneus</taxon>
    </lineage>
</organism>
<protein>
    <submittedName>
        <fullName evidence="2">Uncharacterized protein</fullName>
    </submittedName>
</protein>
<keyword evidence="3" id="KW-1185">Reference proteome</keyword>
<dbReference type="EMBL" id="BGPR01000595">
    <property type="protein sequence ID" value="GBM27823.1"/>
    <property type="molecule type" value="Genomic_DNA"/>
</dbReference>
<sequence>MTRVGTHSSSFHATPEGGRLTTTYDLACNRPHTRPNFSGIGIRAWNRPAPRLEPYHQATSALYNHWKSHKNVLEMSIIPSHDMSQTKSGIVSSVLLYL</sequence>
<dbReference type="Proteomes" id="UP000499080">
    <property type="component" value="Unassembled WGS sequence"/>
</dbReference>
<dbReference type="AlphaFoldDB" id="A0A4Y2EF90"/>